<comment type="caution">
    <text evidence="1">The sequence shown here is derived from an EMBL/GenBank/DDBJ whole genome shotgun (WGS) entry which is preliminary data.</text>
</comment>
<evidence type="ECO:0000313" key="1">
    <source>
        <dbReference type="EMBL" id="MPC68048.1"/>
    </source>
</evidence>
<reference evidence="1 2" key="1">
    <citation type="submission" date="2019-05" db="EMBL/GenBank/DDBJ databases">
        <title>Another draft genome of Portunus trituberculatus and its Hox gene families provides insights of decapod evolution.</title>
        <authorList>
            <person name="Jeong J.-H."/>
            <person name="Song I."/>
            <person name="Kim S."/>
            <person name="Choi T."/>
            <person name="Kim D."/>
            <person name="Ryu S."/>
            <person name="Kim W."/>
        </authorList>
    </citation>
    <scope>NUCLEOTIDE SEQUENCE [LARGE SCALE GENOMIC DNA]</scope>
    <source>
        <tissue evidence="1">Muscle</tissue>
    </source>
</reference>
<keyword evidence="2" id="KW-1185">Reference proteome</keyword>
<evidence type="ECO:0000313" key="2">
    <source>
        <dbReference type="Proteomes" id="UP000324222"/>
    </source>
</evidence>
<name>A0A5B7HGJ0_PORTR</name>
<dbReference type="AlphaFoldDB" id="A0A5B7HGJ0"/>
<accession>A0A5B7HGJ0</accession>
<sequence length="56" mass="6391">MVASSDVEWHGRRQCVAVCGGGQQCQRVHPNLYQQPEISKVRDTTKQKKCRTHVLL</sequence>
<organism evidence="1 2">
    <name type="scientific">Portunus trituberculatus</name>
    <name type="common">Swimming crab</name>
    <name type="synonym">Neptunus trituberculatus</name>
    <dbReference type="NCBI Taxonomy" id="210409"/>
    <lineage>
        <taxon>Eukaryota</taxon>
        <taxon>Metazoa</taxon>
        <taxon>Ecdysozoa</taxon>
        <taxon>Arthropoda</taxon>
        <taxon>Crustacea</taxon>
        <taxon>Multicrustacea</taxon>
        <taxon>Malacostraca</taxon>
        <taxon>Eumalacostraca</taxon>
        <taxon>Eucarida</taxon>
        <taxon>Decapoda</taxon>
        <taxon>Pleocyemata</taxon>
        <taxon>Brachyura</taxon>
        <taxon>Eubrachyura</taxon>
        <taxon>Portunoidea</taxon>
        <taxon>Portunidae</taxon>
        <taxon>Portuninae</taxon>
        <taxon>Portunus</taxon>
    </lineage>
</organism>
<gene>
    <name evidence="1" type="ORF">E2C01_062238</name>
</gene>
<protein>
    <submittedName>
        <fullName evidence="1">Uncharacterized protein</fullName>
    </submittedName>
</protein>
<dbReference type="Proteomes" id="UP000324222">
    <property type="component" value="Unassembled WGS sequence"/>
</dbReference>
<dbReference type="EMBL" id="VSRR010027179">
    <property type="protein sequence ID" value="MPC68048.1"/>
    <property type="molecule type" value="Genomic_DNA"/>
</dbReference>
<proteinExistence type="predicted"/>